<dbReference type="GO" id="GO:0003700">
    <property type="term" value="F:DNA-binding transcription factor activity"/>
    <property type="evidence" value="ECO:0007669"/>
    <property type="project" value="TreeGrafter"/>
</dbReference>
<evidence type="ECO:0000256" key="3">
    <source>
        <dbReference type="ARBA" id="ARBA00023163"/>
    </source>
</evidence>
<dbReference type="Pfam" id="PF00356">
    <property type="entry name" value="LacI"/>
    <property type="match status" value="1"/>
</dbReference>
<dbReference type="PANTHER" id="PTHR30146">
    <property type="entry name" value="LACI-RELATED TRANSCRIPTIONAL REPRESSOR"/>
    <property type="match status" value="1"/>
</dbReference>
<dbReference type="GO" id="GO:0000976">
    <property type="term" value="F:transcription cis-regulatory region binding"/>
    <property type="evidence" value="ECO:0007669"/>
    <property type="project" value="TreeGrafter"/>
</dbReference>
<dbReference type="Gene3D" id="3.40.50.2300">
    <property type="match status" value="2"/>
</dbReference>
<feature type="domain" description="HTH lacI-type" evidence="4">
    <location>
        <begin position="8"/>
        <end position="62"/>
    </location>
</feature>
<keyword evidence="2" id="KW-0238">DNA-binding</keyword>
<reference evidence="7 8" key="2">
    <citation type="journal article" date="2019" name="Extremophiles">
        <title>Biogeography of thermophiles and predominance of Thermus scotoductus in domestic water heaters.</title>
        <authorList>
            <person name="Wilpiszeski R.L."/>
            <person name="Zhang Z."/>
            <person name="House C.H."/>
        </authorList>
    </citation>
    <scope>NUCLEOTIDE SEQUENCE [LARGE SCALE GENOMIC DNA]</scope>
    <source>
        <strain evidence="6 8">12_S12</strain>
        <strain evidence="5 7">20_S20</strain>
    </source>
</reference>
<dbReference type="InterPro" id="IPR000843">
    <property type="entry name" value="HTH_LacI"/>
</dbReference>
<keyword evidence="3" id="KW-0804">Transcription</keyword>
<dbReference type="InterPro" id="IPR046335">
    <property type="entry name" value="LacI/GalR-like_sensor"/>
</dbReference>
<organism evidence="5 7">
    <name type="scientific">Thermus scotoductus</name>
    <dbReference type="NCBI Taxonomy" id="37636"/>
    <lineage>
        <taxon>Bacteria</taxon>
        <taxon>Thermotogati</taxon>
        <taxon>Deinococcota</taxon>
        <taxon>Deinococci</taxon>
        <taxon>Thermales</taxon>
        <taxon>Thermaceae</taxon>
        <taxon>Thermus</taxon>
    </lineage>
</organism>
<dbReference type="Proteomes" id="UP000287962">
    <property type="component" value="Unassembled WGS sequence"/>
</dbReference>
<reference evidence="6" key="1">
    <citation type="submission" date="2017-10" db="EMBL/GenBank/DDBJ databases">
        <authorList>
            <person name="Wilpiszeski R.L."/>
            <person name="Zhidan Z."/>
            <person name="House C.H."/>
        </authorList>
    </citation>
    <scope>NUCLEOTIDE SEQUENCE</scope>
    <source>
        <strain evidence="6">12_S12</strain>
    </source>
</reference>
<name>A0A430S741_THESC</name>
<evidence type="ECO:0000313" key="7">
    <source>
        <dbReference type="Proteomes" id="UP000286928"/>
    </source>
</evidence>
<evidence type="ECO:0000313" key="6">
    <source>
        <dbReference type="EMBL" id="RTI04227.1"/>
    </source>
</evidence>
<dbReference type="PROSITE" id="PS00356">
    <property type="entry name" value="HTH_LACI_1"/>
    <property type="match status" value="1"/>
</dbReference>
<dbReference type="Gene3D" id="1.10.260.40">
    <property type="entry name" value="lambda repressor-like DNA-binding domains"/>
    <property type="match status" value="1"/>
</dbReference>
<evidence type="ECO:0000259" key="4">
    <source>
        <dbReference type="PROSITE" id="PS50932"/>
    </source>
</evidence>
<dbReference type="PROSITE" id="PS50932">
    <property type="entry name" value="HTH_LACI_2"/>
    <property type="match status" value="1"/>
</dbReference>
<accession>A0A430S741</accession>
<dbReference type="EMBL" id="PEML01000330">
    <property type="protein sequence ID" value="RTI04227.1"/>
    <property type="molecule type" value="Genomic_DNA"/>
</dbReference>
<dbReference type="RefSeq" id="WP_126165462.1">
    <property type="nucleotide sequence ID" value="NZ_PELO01000326.1"/>
</dbReference>
<dbReference type="CDD" id="cd01392">
    <property type="entry name" value="HTH_LacI"/>
    <property type="match status" value="1"/>
</dbReference>
<dbReference type="Pfam" id="PF13377">
    <property type="entry name" value="Peripla_BP_3"/>
    <property type="match status" value="1"/>
</dbReference>
<dbReference type="CDD" id="cd06299">
    <property type="entry name" value="PBP1_LacI-like"/>
    <property type="match status" value="1"/>
</dbReference>
<dbReference type="AlphaFoldDB" id="A0A430S741"/>
<dbReference type="Proteomes" id="UP000286928">
    <property type="component" value="Unassembled WGS sequence"/>
</dbReference>
<proteinExistence type="predicted"/>
<dbReference type="SMART" id="SM00354">
    <property type="entry name" value="HTH_LACI"/>
    <property type="match status" value="1"/>
</dbReference>
<dbReference type="InterPro" id="IPR010982">
    <property type="entry name" value="Lambda_DNA-bd_dom_sf"/>
</dbReference>
<keyword evidence="1" id="KW-0805">Transcription regulation</keyword>
<dbReference type="InterPro" id="IPR028082">
    <property type="entry name" value="Peripla_BP_I"/>
</dbReference>
<sequence>MGKPPQRTSLEDVARLAGVSPSTVSRALNRPELVSPATRERILEIARSLGYTPDQVARSLKRGKSRTLGLILSDISVSFHADVARGVEEVAQAQGYSLILFHSQESPERERAGLELLKSYRVAGIILEPTGKNRELEEALVQEGIRVVEVDRISGAKGVPSVLSDNLQGAALAAEHLLQAGHRWAFVVGGELGLTSCGERTEAFARRFTAGGGAAEVYTCPSTPEGGYEAALRYLSRGQRPSAVFVTTGQMAQGVLQAFQEQGIAIPQEVSLVVFDDPPWASLVSPPLTAVRQQAQEIGRKAAQRVLGERFPGRPKILRLPTELVERASVARLADPGGSYPPDNPA</sequence>
<evidence type="ECO:0000256" key="2">
    <source>
        <dbReference type="ARBA" id="ARBA00023125"/>
    </source>
</evidence>
<dbReference type="SUPFAM" id="SSF47413">
    <property type="entry name" value="lambda repressor-like DNA-binding domains"/>
    <property type="match status" value="1"/>
</dbReference>
<dbReference type="EMBL" id="PEMD01000276">
    <property type="protein sequence ID" value="RTH31221.1"/>
    <property type="molecule type" value="Genomic_DNA"/>
</dbReference>
<dbReference type="PRINTS" id="PR00036">
    <property type="entry name" value="HTHLACI"/>
</dbReference>
<gene>
    <name evidence="6" type="ORF">CSW25_13205</name>
    <name evidence="5" type="ORF">CSW33_08515</name>
</gene>
<evidence type="ECO:0000313" key="8">
    <source>
        <dbReference type="Proteomes" id="UP000287962"/>
    </source>
</evidence>
<evidence type="ECO:0000313" key="5">
    <source>
        <dbReference type="EMBL" id="RTH31221.1"/>
    </source>
</evidence>
<comment type="caution">
    <text evidence="5">The sequence shown here is derived from an EMBL/GenBank/DDBJ whole genome shotgun (WGS) entry which is preliminary data.</text>
</comment>
<evidence type="ECO:0000256" key="1">
    <source>
        <dbReference type="ARBA" id="ARBA00023015"/>
    </source>
</evidence>
<dbReference type="PANTHER" id="PTHR30146:SF109">
    <property type="entry name" value="HTH-TYPE TRANSCRIPTIONAL REGULATOR GALS"/>
    <property type="match status" value="1"/>
</dbReference>
<protein>
    <submittedName>
        <fullName evidence="5">LacI family transcriptional regulator</fullName>
    </submittedName>
</protein>
<dbReference type="SUPFAM" id="SSF53822">
    <property type="entry name" value="Periplasmic binding protein-like I"/>
    <property type="match status" value="1"/>
</dbReference>
<keyword evidence="8" id="KW-1185">Reference proteome</keyword>